<accession>A0ABW5XGZ6</accession>
<comment type="caution">
    <text evidence="7">The sequence shown here is derived from an EMBL/GenBank/DDBJ whole genome shotgun (WGS) entry which is preliminary data.</text>
</comment>
<evidence type="ECO:0000256" key="4">
    <source>
        <dbReference type="ARBA" id="ARBA00023033"/>
    </source>
</evidence>
<reference evidence="8" key="1">
    <citation type="journal article" date="2019" name="Int. J. Syst. Evol. Microbiol.">
        <title>The Global Catalogue of Microorganisms (GCM) 10K type strain sequencing project: providing services to taxonomists for standard genome sequencing and annotation.</title>
        <authorList>
            <consortium name="The Broad Institute Genomics Platform"/>
            <consortium name="The Broad Institute Genome Sequencing Center for Infectious Disease"/>
            <person name="Wu L."/>
            <person name="Ma J."/>
        </authorList>
    </citation>
    <scope>NUCLEOTIDE SEQUENCE [LARGE SCALE GENOMIC DNA]</scope>
    <source>
        <strain evidence="8">KCTC 33576</strain>
    </source>
</reference>
<dbReference type="PANTHER" id="PTHR30011:SF16">
    <property type="entry name" value="C2H2 FINGER DOMAIN TRANSCRIPTION FACTOR (EUROFUNG)-RELATED"/>
    <property type="match status" value="1"/>
</dbReference>
<evidence type="ECO:0000313" key="8">
    <source>
        <dbReference type="Proteomes" id="UP001597391"/>
    </source>
</evidence>
<dbReference type="Gene3D" id="3.20.20.30">
    <property type="entry name" value="Luciferase-like domain"/>
    <property type="match status" value="1"/>
</dbReference>
<evidence type="ECO:0000313" key="7">
    <source>
        <dbReference type="EMBL" id="MFD2841621.1"/>
    </source>
</evidence>
<dbReference type="EMBL" id="JBHUOP010000007">
    <property type="protein sequence ID" value="MFD2841621.1"/>
    <property type="molecule type" value="Genomic_DNA"/>
</dbReference>
<dbReference type="NCBIfam" id="TIGR03860">
    <property type="entry name" value="FMN_nitrolo"/>
    <property type="match status" value="1"/>
</dbReference>
<evidence type="ECO:0000256" key="3">
    <source>
        <dbReference type="ARBA" id="ARBA00023002"/>
    </source>
</evidence>
<keyword evidence="1" id="KW-0285">Flavoprotein</keyword>
<dbReference type="InterPro" id="IPR011251">
    <property type="entry name" value="Luciferase-like_dom"/>
</dbReference>
<gene>
    <name evidence="7" type="ORF">ACFSYH_13730</name>
</gene>
<protein>
    <submittedName>
        <fullName evidence="7">LLM class flavin-dependent oxidoreductase</fullName>
        <ecNumber evidence="7">1.-.-.-</ecNumber>
    </submittedName>
</protein>
<dbReference type="EC" id="1.-.-.-" evidence="7"/>
<dbReference type="PANTHER" id="PTHR30011">
    <property type="entry name" value="ALKANESULFONATE MONOOXYGENASE-RELATED"/>
    <property type="match status" value="1"/>
</dbReference>
<dbReference type="InterPro" id="IPR051260">
    <property type="entry name" value="Diverse_substr_monoxygenases"/>
</dbReference>
<dbReference type="GO" id="GO:0016491">
    <property type="term" value="F:oxidoreductase activity"/>
    <property type="evidence" value="ECO:0007669"/>
    <property type="project" value="UniProtKB-KW"/>
</dbReference>
<dbReference type="Pfam" id="PF00296">
    <property type="entry name" value="Bac_luciferase"/>
    <property type="match status" value="1"/>
</dbReference>
<keyword evidence="8" id="KW-1185">Reference proteome</keyword>
<proteinExistence type="inferred from homology"/>
<keyword evidence="4" id="KW-0503">Monooxygenase</keyword>
<sequence length="451" mass="49605">MSNPRQISLNIFLYSFGHHEASWRHPSSQPGANYSARHYQGIAQKAEASKIDAVFFADVPAAGVAEYSAGGQLEPITTLASIAAVTEKIGLIATASTTFYEPYNLARLFSTLDHLSGGRAGWNIVTTGHELVGRNFGFEVFPEVSERYARASEFVDTTKLLWDSWEDDAIVFDKENGRYADASKLHEPNFHGKYINVDGLLTTPRPPQGHPVLIQAGASNDGRAFAAKYAEAIFTAHQRIEDAQAFYNDIKAQAVALGRSEDDVKILPGLSPFVAATEAEAQAKARELNELTIPEYGLGLIRSNLAGQDDSWFTVDNLEERVPLELFADAGDVTNNNRSRLQVIAGIVEREQPTLRELLHKLAGGRGHQVVAGTPEQIADRIQVWAENRAADGFNVMPPLYPAGLDDFLDHVVPILQQRGLFRTEYSGSTLRDHFGLKRPENVHTRNSALV</sequence>
<dbReference type="Proteomes" id="UP001597391">
    <property type="component" value="Unassembled WGS sequence"/>
</dbReference>
<comment type="similarity">
    <text evidence="5">Belongs to the NtaA/SnaA/DszA monooxygenase family.</text>
</comment>
<dbReference type="InterPro" id="IPR016215">
    <property type="entry name" value="NTA_MOA"/>
</dbReference>
<evidence type="ECO:0000256" key="5">
    <source>
        <dbReference type="ARBA" id="ARBA00033748"/>
    </source>
</evidence>
<name>A0ABW5XGZ6_9MICO</name>
<dbReference type="SUPFAM" id="SSF51679">
    <property type="entry name" value="Bacterial luciferase-like"/>
    <property type="match status" value="1"/>
</dbReference>
<evidence type="ECO:0000256" key="1">
    <source>
        <dbReference type="ARBA" id="ARBA00022630"/>
    </source>
</evidence>
<dbReference type="RefSeq" id="WP_377467816.1">
    <property type="nucleotide sequence ID" value="NZ_JBHUOP010000007.1"/>
</dbReference>
<dbReference type="PIRSF" id="PIRSF000337">
    <property type="entry name" value="NTA_MOA"/>
    <property type="match status" value="1"/>
</dbReference>
<dbReference type="InterPro" id="IPR036661">
    <property type="entry name" value="Luciferase-like_sf"/>
</dbReference>
<feature type="domain" description="Luciferase-like" evidence="6">
    <location>
        <begin position="28"/>
        <end position="387"/>
    </location>
</feature>
<keyword evidence="2" id="KW-0288">FMN</keyword>
<keyword evidence="3 7" id="KW-0560">Oxidoreductase</keyword>
<evidence type="ECO:0000259" key="6">
    <source>
        <dbReference type="Pfam" id="PF00296"/>
    </source>
</evidence>
<evidence type="ECO:0000256" key="2">
    <source>
        <dbReference type="ARBA" id="ARBA00022643"/>
    </source>
</evidence>
<organism evidence="7 8">
    <name type="scientific">Populibacterium corticicola</name>
    <dbReference type="NCBI Taxonomy" id="1812826"/>
    <lineage>
        <taxon>Bacteria</taxon>
        <taxon>Bacillati</taxon>
        <taxon>Actinomycetota</taxon>
        <taxon>Actinomycetes</taxon>
        <taxon>Micrococcales</taxon>
        <taxon>Jonesiaceae</taxon>
        <taxon>Populibacterium</taxon>
    </lineage>
</organism>
<dbReference type="CDD" id="cd01095">
    <property type="entry name" value="Nitrilotriacetate_monoxgenase"/>
    <property type="match status" value="1"/>
</dbReference>